<dbReference type="GO" id="GO:0016757">
    <property type="term" value="F:glycosyltransferase activity"/>
    <property type="evidence" value="ECO:0007669"/>
    <property type="project" value="UniProtKB-KW"/>
</dbReference>
<reference evidence="6" key="1">
    <citation type="submission" date="2019-09" db="EMBL/GenBank/DDBJ databases">
        <title>Draft genome information of white flower Hibiscus syriacus.</title>
        <authorList>
            <person name="Kim Y.-M."/>
        </authorList>
    </citation>
    <scope>NUCLEOTIDE SEQUENCE [LARGE SCALE GENOMIC DNA]</scope>
    <source>
        <strain evidence="6">YM2019G1</strain>
    </source>
</reference>
<organism evidence="6 7">
    <name type="scientific">Hibiscus syriacus</name>
    <name type="common">Rose of Sharon</name>
    <dbReference type="NCBI Taxonomy" id="106335"/>
    <lineage>
        <taxon>Eukaryota</taxon>
        <taxon>Viridiplantae</taxon>
        <taxon>Streptophyta</taxon>
        <taxon>Embryophyta</taxon>
        <taxon>Tracheophyta</taxon>
        <taxon>Spermatophyta</taxon>
        <taxon>Magnoliopsida</taxon>
        <taxon>eudicotyledons</taxon>
        <taxon>Gunneridae</taxon>
        <taxon>Pentapetalae</taxon>
        <taxon>rosids</taxon>
        <taxon>malvids</taxon>
        <taxon>Malvales</taxon>
        <taxon>Malvaceae</taxon>
        <taxon>Malvoideae</taxon>
        <taxon>Hibiscus</taxon>
    </lineage>
</organism>
<comment type="caution">
    <text evidence="6">The sequence shown here is derived from an EMBL/GenBank/DDBJ whole genome shotgun (WGS) entry which is preliminary data.</text>
</comment>
<evidence type="ECO:0000256" key="5">
    <source>
        <dbReference type="ARBA" id="ARBA00023136"/>
    </source>
</evidence>
<dbReference type="InterPro" id="IPR008551">
    <property type="entry name" value="TANGO2"/>
</dbReference>
<accession>A0A6A2W9M0</accession>
<dbReference type="SUPFAM" id="SSF53448">
    <property type="entry name" value="Nucleotide-diphospho-sugar transferases"/>
    <property type="match status" value="1"/>
</dbReference>
<dbReference type="GO" id="GO:0016020">
    <property type="term" value="C:membrane"/>
    <property type="evidence" value="ECO:0007669"/>
    <property type="project" value="UniProtKB-SubCell"/>
</dbReference>
<protein>
    <submittedName>
        <fullName evidence="6">DNA-binding bromodomain-containing protein</fullName>
    </submittedName>
</protein>
<sequence length="922" mass="106215">MPRKLPTTITIFLILFCIFLLASYSLILSRSAVSSSPAELRFRPLNLTAWYKDSDSFNNVIREGISDRTHRARLVTSIQRPVDSFSVLLPNWEVLVLVSNENQQTSKLRDSGLYCLFPRNETCPANFSGLFLFSGAVAFKCILPNRNRRDRPFRQPVLSRLPGKESNATCSSPVMPRWDFLAYECFSTETDVVVFVKGVNNRQGINKSPEEFSCVFGYDIKNAVRTAVTSSKQEVFRCYHPTINTSAAAERIKVSIEIKRENLVVPSVAYYTTPPRRSPPNSNPKSLLCATTMVYNVAKFLREWVTYYSEIGVDKFILYDNGSDDDLESVIKGLNEEGNYNIERIFWLWPKTQEAGFSHSAVYFKDSCTWMMYVDVDEFIFSPSWLNNSSRPSKTMLKSLLSTSSDRSTGQVSIKCNDFGPSDQKTHPATGVIQGYNCRRQAEQRHKSMILLDAVDHSLLNVIHHFDLNDSYYSWKELLLEAAVINHYKYQAWPEFVSKFRRRVSAFVADWRTRVNPMSKDRTPGLGFEPNKPDRWEKMFCDVEDERLKLLTQRWFGSQTPDGFKMAWQRNVREMVENLTKDKVKADKNKSPGICALDWVFNHSSIFVEMDTPTGALWHKEYCSIDHKYWWGTHPLYPLLLLHNRDEYHNRPTKALAWWDVDGYEILGGRDEVAGGTWLACSRQGRVAFLTNVWELHHLQRTKSRGDLPLRFLKSTKSPMEFAEQMMVDAHRYNGFNLIVADIPSKSMVYISNRPIGEPITIQLVSPGLHVLSNAKLDSPWPKAVRLGQRFKQMLNKYGRKEVMVKEMVEKLMKDRVKADKSKLPGICALDWEFNHSSIFVEVDTPRGLCGTRSTAALTIRAGGEVSFYDKYLEKDMWFERTINYLIQKKTRDCTTQLTYLYRNSDPIASLIENSKLSFRAK</sequence>
<evidence type="ECO:0000313" key="7">
    <source>
        <dbReference type="Proteomes" id="UP000436088"/>
    </source>
</evidence>
<evidence type="ECO:0000256" key="3">
    <source>
        <dbReference type="ARBA" id="ARBA00022676"/>
    </source>
</evidence>
<evidence type="ECO:0000256" key="4">
    <source>
        <dbReference type="ARBA" id="ARBA00022679"/>
    </source>
</evidence>
<keyword evidence="4" id="KW-0808">Transferase</keyword>
<comment type="subcellular location">
    <subcellularLocation>
        <location evidence="1">Membrane</location>
    </subcellularLocation>
</comment>
<keyword evidence="6" id="KW-0238">DNA-binding</keyword>
<dbReference type="GO" id="GO:0003677">
    <property type="term" value="F:DNA binding"/>
    <property type="evidence" value="ECO:0007669"/>
    <property type="project" value="UniProtKB-KW"/>
</dbReference>
<dbReference type="Pfam" id="PF05742">
    <property type="entry name" value="TANGO2"/>
    <property type="match status" value="1"/>
</dbReference>
<proteinExistence type="inferred from homology"/>
<evidence type="ECO:0000313" key="6">
    <source>
        <dbReference type="EMBL" id="KAE8654088.1"/>
    </source>
</evidence>
<dbReference type="InterPro" id="IPR008166">
    <property type="entry name" value="Glyco_transf_92"/>
</dbReference>
<comment type="similarity">
    <text evidence="2">Belongs to the glycosyltransferase 92 family.</text>
</comment>
<dbReference type="InterPro" id="IPR029044">
    <property type="entry name" value="Nucleotide-diphossugar_trans"/>
</dbReference>
<dbReference type="EMBL" id="VEPZ02001788">
    <property type="protein sequence ID" value="KAE8654088.1"/>
    <property type="molecule type" value="Genomic_DNA"/>
</dbReference>
<dbReference type="AlphaFoldDB" id="A0A6A2W9M0"/>
<dbReference type="Proteomes" id="UP000436088">
    <property type="component" value="Unassembled WGS sequence"/>
</dbReference>
<gene>
    <name evidence="6" type="ORF">F3Y22_tig00117056pilonHSYRG00856</name>
</gene>
<evidence type="ECO:0000256" key="1">
    <source>
        <dbReference type="ARBA" id="ARBA00004370"/>
    </source>
</evidence>
<keyword evidence="7" id="KW-1185">Reference proteome</keyword>
<dbReference type="PANTHER" id="PTHR17985">
    <property type="entry name" value="SER/THR-RICH PROTEIN T10 IN DGCR REGION"/>
    <property type="match status" value="1"/>
</dbReference>
<keyword evidence="5" id="KW-0472">Membrane</keyword>
<name>A0A6A2W9M0_HIBSY</name>
<dbReference type="PANTHER" id="PTHR17985:SF8">
    <property type="entry name" value="TRANSPORT AND GOLGI ORGANIZATION PROTEIN 2 HOMOLOG"/>
    <property type="match status" value="1"/>
</dbReference>
<evidence type="ECO:0000256" key="2">
    <source>
        <dbReference type="ARBA" id="ARBA00007647"/>
    </source>
</evidence>
<dbReference type="Pfam" id="PF01697">
    <property type="entry name" value="Glyco_transf_92"/>
    <property type="match status" value="1"/>
</dbReference>
<keyword evidence="3" id="KW-0328">Glycosyltransferase</keyword>